<dbReference type="Gene3D" id="3.30.2350.10">
    <property type="entry name" value="Pseudouridine synthase"/>
    <property type="match status" value="1"/>
</dbReference>
<dbReference type="SUPFAM" id="SSF55174">
    <property type="entry name" value="Alpha-L RNA-binding motif"/>
    <property type="match status" value="1"/>
</dbReference>
<dbReference type="Pfam" id="PF01479">
    <property type="entry name" value="S4"/>
    <property type="match status" value="1"/>
</dbReference>
<dbReference type="InterPro" id="IPR036986">
    <property type="entry name" value="S4_RNA-bd_sf"/>
</dbReference>
<evidence type="ECO:0000313" key="9">
    <source>
        <dbReference type="Proteomes" id="UP000232063"/>
    </source>
</evidence>
<dbReference type="Pfam" id="PF00849">
    <property type="entry name" value="PseudoU_synth_2"/>
    <property type="match status" value="1"/>
</dbReference>
<accession>A0A2K8NTI9</accession>
<dbReference type="InterPro" id="IPR006145">
    <property type="entry name" value="PsdUridine_synth_RsuA/RluA"/>
</dbReference>
<evidence type="ECO:0000256" key="1">
    <source>
        <dbReference type="ARBA" id="ARBA00000073"/>
    </source>
</evidence>
<dbReference type="EMBL" id="CP024963">
    <property type="protein sequence ID" value="ATZ17165.1"/>
    <property type="molecule type" value="Genomic_DNA"/>
</dbReference>
<reference evidence="8 9" key="1">
    <citation type="submission" date="2017-11" db="EMBL/GenBank/DDBJ databases">
        <title>Genome sequence of Entomoplasma luminosum PIMN-1 (ATCC 49195).</title>
        <authorList>
            <person name="Lo W.-S."/>
            <person name="Gasparich G.E."/>
            <person name="Kuo C.-H."/>
        </authorList>
    </citation>
    <scope>NUCLEOTIDE SEQUENCE [LARGE SCALE GENOMIC DNA]</scope>
    <source>
        <strain evidence="8 9">PIMN-1</strain>
    </source>
</reference>
<comment type="function">
    <text evidence="6">Responsible for synthesis of pseudouridine from uracil.</text>
</comment>
<evidence type="ECO:0000313" key="8">
    <source>
        <dbReference type="EMBL" id="ATZ17165.1"/>
    </source>
</evidence>
<keyword evidence="5" id="KW-0694">RNA-binding</keyword>
<gene>
    <name evidence="8" type="primary">rluD</name>
    <name evidence="8" type="ORF">ELUMI_v1c04410</name>
</gene>
<evidence type="ECO:0000256" key="5">
    <source>
        <dbReference type="PROSITE-ProRule" id="PRU00182"/>
    </source>
</evidence>
<dbReference type="NCBIfam" id="TIGR00005">
    <property type="entry name" value="rluA_subfam"/>
    <property type="match status" value="1"/>
</dbReference>
<dbReference type="RefSeq" id="WP_025734359.1">
    <property type="nucleotide sequence ID" value="NZ_CP024963.1"/>
</dbReference>
<dbReference type="CDD" id="cd02869">
    <property type="entry name" value="PseudoU_synth_RluA_like"/>
    <property type="match status" value="1"/>
</dbReference>
<keyword evidence="9" id="KW-1185">Reference proteome</keyword>
<dbReference type="InterPro" id="IPR002942">
    <property type="entry name" value="S4_RNA-bd"/>
</dbReference>
<dbReference type="Gene3D" id="3.10.290.10">
    <property type="entry name" value="RNA-binding S4 domain"/>
    <property type="match status" value="1"/>
</dbReference>
<dbReference type="PROSITE" id="PS50889">
    <property type="entry name" value="S4"/>
    <property type="match status" value="1"/>
</dbReference>
<comment type="catalytic activity">
    <reaction evidence="1 6">
        <text>a uridine in RNA = a pseudouridine in RNA</text>
        <dbReference type="Rhea" id="RHEA:48348"/>
        <dbReference type="Rhea" id="RHEA-COMP:12068"/>
        <dbReference type="Rhea" id="RHEA-COMP:12069"/>
        <dbReference type="ChEBI" id="CHEBI:65314"/>
        <dbReference type="ChEBI" id="CHEBI:65315"/>
    </reaction>
</comment>
<evidence type="ECO:0000259" key="7">
    <source>
        <dbReference type="SMART" id="SM00363"/>
    </source>
</evidence>
<protein>
    <recommendedName>
        <fullName evidence="6">Pseudouridine synthase</fullName>
        <ecNumber evidence="6">5.4.99.-</ecNumber>
    </recommendedName>
</protein>
<dbReference type="OrthoDB" id="9807829at2"/>
<keyword evidence="3 6" id="KW-0413">Isomerase</keyword>
<comment type="similarity">
    <text evidence="2 6">Belongs to the pseudouridine synthase RluA family.</text>
</comment>
<dbReference type="PROSITE" id="PS01129">
    <property type="entry name" value="PSI_RLU"/>
    <property type="match status" value="1"/>
</dbReference>
<dbReference type="Proteomes" id="UP000232063">
    <property type="component" value="Chromosome"/>
</dbReference>
<dbReference type="SUPFAM" id="SSF55120">
    <property type="entry name" value="Pseudouridine synthase"/>
    <property type="match status" value="1"/>
</dbReference>
<dbReference type="InterPro" id="IPR006224">
    <property type="entry name" value="PsdUridine_synth_RluA-like_CS"/>
</dbReference>
<organism evidence="8 9">
    <name type="scientific">Williamsoniiplasma luminosum</name>
    <dbReference type="NCBI Taxonomy" id="214888"/>
    <lineage>
        <taxon>Bacteria</taxon>
        <taxon>Bacillati</taxon>
        <taxon>Mycoplasmatota</taxon>
        <taxon>Mollicutes</taxon>
        <taxon>Entomoplasmatales</taxon>
        <taxon>Williamsoniiplasma</taxon>
    </lineage>
</organism>
<evidence type="ECO:0000256" key="6">
    <source>
        <dbReference type="RuleBase" id="RU362028"/>
    </source>
</evidence>
<dbReference type="EC" id="5.4.99.-" evidence="6"/>
<dbReference type="SMART" id="SM00363">
    <property type="entry name" value="S4"/>
    <property type="match status" value="1"/>
</dbReference>
<dbReference type="PANTHER" id="PTHR21600">
    <property type="entry name" value="MITOCHONDRIAL RNA PSEUDOURIDINE SYNTHASE"/>
    <property type="match status" value="1"/>
</dbReference>
<evidence type="ECO:0000256" key="4">
    <source>
        <dbReference type="PIRSR" id="PIRSR606225-1"/>
    </source>
</evidence>
<proteinExistence type="inferred from homology"/>
<dbReference type="InterPro" id="IPR050188">
    <property type="entry name" value="RluA_PseudoU_synthase"/>
</dbReference>
<name>A0A2K8NTI9_9MOLU</name>
<evidence type="ECO:0000256" key="3">
    <source>
        <dbReference type="ARBA" id="ARBA00023235"/>
    </source>
</evidence>
<feature type="active site" evidence="4">
    <location>
        <position position="141"/>
    </location>
</feature>
<dbReference type="InterPro" id="IPR006225">
    <property type="entry name" value="PsdUridine_synth_RluC/D"/>
</dbReference>
<dbReference type="PANTHER" id="PTHR21600:SF44">
    <property type="entry name" value="RIBOSOMAL LARGE SUBUNIT PSEUDOURIDINE SYNTHASE D"/>
    <property type="match status" value="1"/>
</dbReference>
<dbReference type="GO" id="GO:0000455">
    <property type="term" value="P:enzyme-directed rRNA pseudouridine synthesis"/>
    <property type="evidence" value="ECO:0007669"/>
    <property type="project" value="TreeGrafter"/>
</dbReference>
<dbReference type="GO" id="GO:0120159">
    <property type="term" value="F:rRNA pseudouridine synthase activity"/>
    <property type="evidence" value="ECO:0007669"/>
    <property type="project" value="UniProtKB-ARBA"/>
</dbReference>
<sequence>MQKTKIIEAKENHKRLDIFLTEELKDDFDFSRSMVQKIIEKGNVTINQEVVTIAKKTIEPNDIIEIIIPEPESTEIEPEKLDLKIVYEDQDLLIIDKENNMVVHPGAGNKSGTVVNGLLGQMQNLSSIGGVERPGIVHRLDKQTTGLLIVAKNDKTHRLLTQMLVDHQIYKEYIALVWGEFEENEGVIEAPIGRHENDRKKMSVTHTNSKYAKTSFKVLERFNNATLLQLSIETGRTHQIRVHLNFIKHPVINDPVYGRKNEKPTAFGQYLHAAKLMFIHPITKQEININSPLPEEFNVMIKKMEEDK</sequence>
<evidence type="ECO:0000256" key="2">
    <source>
        <dbReference type="ARBA" id="ARBA00010876"/>
    </source>
</evidence>
<dbReference type="KEGG" id="elj:ELUMI_v1c04410"/>
<dbReference type="CDD" id="cd00165">
    <property type="entry name" value="S4"/>
    <property type="match status" value="1"/>
</dbReference>
<dbReference type="AlphaFoldDB" id="A0A2K8NTI9"/>
<dbReference type="GO" id="GO:0003723">
    <property type="term" value="F:RNA binding"/>
    <property type="evidence" value="ECO:0007669"/>
    <property type="project" value="UniProtKB-KW"/>
</dbReference>
<dbReference type="InterPro" id="IPR020103">
    <property type="entry name" value="PsdUridine_synth_cat_dom_sf"/>
</dbReference>
<feature type="domain" description="RNA-binding S4" evidence="7">
    <location>
        <begin position="14"/>
        <end position="82"/>
    </location>
</feature>